<organism evidence="15 16">
    <name type="scientific">Hymenobacter ginkgonis</name>
    <dbReference type="NCBI Taxonomy" id="2682976"/>
    <lineage>
        <taxon>Bacteria</taxon>
        <taxon>Pseudomonadati</taxon>
        <taxon>Bacteroidota</taxon>
        <taxon>Cytophagia</taxon>
        <taxon>Cytophagales</taxon>
        <taxon>Hymenobacteraceae</taxon>
        <taxon>Hymenobacter</taxon>
    </lineage>
</organism>
<keyword evidence="9 11" id="KW-0413">Isomerase</keyword>
<evidence type="ECO:0000256" key="10">
    <source>
        <dbReference type="ARBA" id="ARBA00023277"/>
    </source>
</evidence>
<feature type="active site" description="Proton donor" evidence="12">
    <location>
        <position position="179"/>
    </location>
</feature>
<evidence type="ECO:0000256" key="13">
    <source>
        <dbReference type="PIRSR" id="PIRSR005096-2"/>
    </source>
</evidence>
<dbReference type="Gene3D" id="2.70.98.10">
    <property type="match status" value="1"/>
</dbReference>
<protein>
    <recommendedName>
        <fullName evidence="7 11">Aldose 1-epimerase</fullName>
        <ecNumber evidence="6 11">5.1.3.3</ecNumber>
    </recommendedName>
</protein>
<proteinExistence type="inferred from homology"/>
<comment type="pathway">
    <text evidence="3 11">Carbohydrate metabolism; hexose metabolism.</text>
</comment>
<evidence type="ECO:0000313" key="16">
    <source>
        <dbReference type="Proteomes" id="UP000441336"/>
    </source>
</evidence>
<dbReference type="InterPro" id="IPR008183">
    <property type="entry name" value="Aldose_1/G6P_1-epimerase"/>
</dbReference>
<feature type="binding site" evidence="14">
    <location>
        <begin position="79"/>
        <end position="80"/>
    </location>
    <ligand>
        <name>beta-D-galactose</name>
        <dbReference type="ChEBI" id="CHEBI:27667"/>
    </ligand>
</feature>
<evidence type="ECO:0000256" key="4">
    <source>
        <dbReference type="ARBA" id="ARBA00006206"/>
    </source>
</evidence>
<evidence type="ECO:0000256" key="7">
    <source>
        <dbReference type="ARBA" id="ARBA00014165"/>
    </source>
</evidence>
<dbReference type="PANTHER" id="PTHR10091:SF0">
    <property type="entry name" value="GALACTOSE MUTAROTASE"/>
    <property type="match status" value="1"/>
</dbReference>
<dbReference type="InterPro" id="IPR015443">
    <property type="entry name" value="Aldose_1-epimerase"/>
</dbReference>
<dbReference type="PROSITE" id="PS00545">
    <property type="entry name" value="ALDOSE_1_EPIMERASE"/>
    <property type="match status" value="1"/>
</dbReference>
<dbReference type="AlphaFoldDB" id="A0A7K1TES8"/>
<feature type="binding site" evidence="13">
    <location>
        <position position="245"/>
    </location>
    <ligand>
        <name>beta-D-galactose</name>
        <dbReference type="ChEBI" id="CHEBI:27667"/>
    </ligand>
</feature>
<dbReference type="GO" id="GO:0005737">
    <property type="term" value="C:cytoplasm"/>
    <property type="evidence" value="ECO:0007669"/>
    <property type="project" value="TreeGrafter"/>
</dbReference>
<dbReference type="SUPFAM" id="SSF74650">
    <property type="entry name" value="Galactose mutarotase-like"/>
    <property type="match status" value="1"/>
</dbReference>
<comment type="catalytic activity">
    <reaction evidence="1 11">
        <text>alpha-D-glucose = beta-D-glucose</text>
        <dbReference type="Rhea" id="RHEA:10264"/>
        <dbReference type="ChEBI" id="CHEBI:15903"/>
        <dbReference type="ChEBI" id="CHEBI:17925"/>
        <dbReference type="EC" id="5.1.3.3"/>
    </reaction>
</comment>
<comment type="subunit">
    <text evidence="5">Monomer.</text>
</comment>
<dbReference type="PANTHER" id="PTHR10091">
    <property type="entry name" value="ALDOSE-1-EPIMERASE"/>
    <property type="match status" value="1"/>
</dbReference>
<evidence type="ECO:0000256" key="5">
    <source>
        <dbReference type="ARBA" id="ARBA00011245"/>
    </source>
</evidence>
<comment type="similarity">
    <text evidence="4 11">Belongs to the aldose epimerase family.</text>
</comment>
<evidence type="ECO:0000256" key="6">
    <source>
        <dbReference type="ARBA" id="ARBA00013185"/>
    </source>
</evidence>
<evidence type="ECO:0000256" key="2">
    <source>
        <dbReference type="ARBA" id="ARBA00001913"/>
    </source>
</evidence>
<dbReference type="InterPro" id="IPR018052">
    <property type="entry name" value="Ald1_epimerase_CS"/>
</dbReference>
<dbReference type="GO" id="GO:0004034">
    <property type="term" value="F:aldose 1-epimerase activity"/>
    <property type="evidence" value="ECO:0007669"/>
    <property type="project" value="UniProtKB-EC"/>
</dbReference>
<dbReference type="InterPro" id="IPR011013">
    <property type="entry name" value="Gal_mutarotase_sf_dom"/>
</dbReference>
<evidence type="ECO:0000256" key="1">
    <source>
        <dbReference type="ARBA" id="ARBA00001614"/>
    </source>
</evidence>
<dbReference type="Pfam" id="PF01263">
    <property type="entry name" value="Aldose_epim"/>
    <property type="match status" value="1"/>
</dbReference>
<feature type="active site" description="Proton acceptor" evidence="12">
    <location>
        <position position="311"/>
    </location>
</feature>
<keyword evidence="16" id="KW-1185">Reference proteome</keyword>
<evidence type="ECO:0000256" key="11">
    <source>
        <dbReference type="PIRNR" id="PIRNR005096"/>
    </source>
</evidence>
<gene>
    <name evidence="15" type="ORF">GO988_09875</name>
</gene>
<keyword evidence="10 11" id="KW-0119">Carbohydrate metabolism</keyword>
<dbReference type="EC" id="5.1.3.3" evidence="6 11"/>
<evidence type="ECO:0000256" key="12">
    <source>
        <dbReference type="PIRSR" id="PIRSR005096-1"/>
    </source>
</evidence>
<evidence type="ECO:0000313" key="15">
    <source>
        <dbReference type="EMBL" id="MVN76631.1"/>
    </source>
</evidence>
<dbReference type="GO" id="GO:0006006">
    <property type="term" value="P:glucose metabolic process"/>
    <property type="evidence" value="ECO:0007669"/>
    <property type="project" value="TreeGrafter"/>
</dbReference>
<sequence>MPTPSAGYPTPSLFTLQNGRGMQATISARGGTLTKLLVPDKSGVLGNVVLGFDDPATYASEAYESKNIYFGALIGRYANRIRHGQFTLDEQTYSLPINNGPNSLHGGPQGFDKQQWAAQPGTSADGPTLVLHYQSPAGEEGYPGTLSVTAVYTLTEANVLRISYSATTDQPTVLNLTNHSYFNLDYGLSSNILDHELRLLADRYTVVDNTAIPTGELRGVGSSPFDFRAAHRIGERMAQVPGGYDHNWVLHDYLRPHSALAAEVYAPLSGRTMQVHTDQPGVQFYAGNFLDGSLQGHGGIAYGPNYGFALETQHFPDSPNQPSFPTTVLRPGETFESTTEYHFGVRE</sequence>
<dbReference type="InterPro" id="IPR014718">
    <property type="entry name" value="GH-type_carb-bd"/>
</dbReference>
<keyword evidence="8" id="KW-0106">Calcium</keyword>
<dbReference type="CDD" id="cd09019">
    <property type="entry name" value="galactose_mutarotase_like"/>
    <property type="match status" value="1"/>
</dbReference>
<comment type="cofactor">
    <cofactor evidence="2">
        <name>Ca(2+)</name>
        <dbReference type="ChEBI" id="CHEBI:29108"/>
    </cofactor>
</comment>
<comment type="caution">
    <text evidence="15">The sequence shown here is derived from an EMBL/GenBank/DDBJ whole genome shotgun (WGS) entry which is preliminary data.</text>
</comment>
<evidence type="ECO:0000256" key="9">
    <source>
        <dbReference type="ARBA" id="ARBA00023235"/>
    </source>
</evidence>
<dbReference type="GO" id="GO:0030246">
    <property type="term" value="F:carbohydrate binding"/>
    <property type="evidence" value="ECO:0007669"/>
    <property type="project" value="InterPro"/>
</dbReference>
<accession>A0A7K1TES8</accession>
<dbReference type="EMBL" id="WQKZ01000002">
    <property type="protein sequence ID" value="MVN76631.1"/>
    <property type="molecule type" value="Genomic_DNA"/>
</dbReference>
<dbReference type="RefSeq" id="WP_157564736.1">
    <property type="nucleotide sequence ID" value="NZ_WQKZ01000002.1"/>
</dbReference>
<evidence type="ECO:0000256" key="8">
    <source>
        <dbReference type="ARBA" id="ARBA00022837"/>
    </source>
</evidence>
<name>A0A7K1TES8_9BACT</name>
<evidence type="ECO:0000256" key="3">
    <source>
        <dbReference type="ARBA" id="ARBA00005028"/>
    </source>
</evidence>
<dbReference type="UniPathway" id="UPA00242"/>
<dbReference type="Proteomes" id="UP000441336">
    <property type="component" value="Unassembled WGS sequence"/>
</dbReference>
<dbReference type="GO" id="GO:0033499">
    <property type="term" value="P:galactose catabolic process via UDP-galactose, Leloir pathway"/>
    <property type="evidence" value="ECO:0007669"/>
    <property type="project" value="TreeGrafter"/>
</dbReference>
<dbReference type="NCBIfam" id="NF008277">
    <property type="entry name" value="PRK11055.1"/>
    <property type="match status" value="1"/>
</dbReference>
<reference evidence="15 16" key="1">
    <citation type="submission" date="2019-12" db="EMBL/GenBank/DDBJ databases">
        <title>Hymenobacter sp. HMF4947 Genome sequencing and assembly.</title>
        <authorList>
            <person name="Kang H."/>
            <person name="Cha I."/>
            <person name="Kim H."/>
            <person name="Joh K."/>
        </authorList>
    </citation>
    <scope>NUCLEOTIDE SEQUENCE [LARGE SCALE GENOMIC DNA]</scope>
    <source>
        <strain evidence="15 16">HMF4947</strain>
    </source>
</reference>
<dbReference type="PIRSF" id="PIRSF005096">
    <property type="entry name" value="GALM"/>
    <property type="match status" value="1"/>
</dbReference>
<feature type="binding site" evidence="14">
    <location>
        <begin position="179"/>
        <end position="181"/>
    </location>
    <ligand>
        <name>beta-D-galactose</name>
        <dbReference type="ChEBI" id="CHEBI:27667"/>
    </ligand>
</feature>
<dbReference type="InterPro" id="IPR047215">
    <property type="entry name" value="Galactose_mutarotase-like"/>
</dbReference>
<evidence type="ECO:0000256" key="14">
    <source>
        <dbReference type="PIRSR" id="PIRSR005096-3"/>
    </source>
</evidence>